<dbReference type="GO" id="GO:0032790">
    <property type="term" value="P:ribosome disassembly"/>
    <property type="evidence" value="ECO:0007669"/>
    <property type="project" value="TreeGrafter"/>
</dbReference>
<gene>
    <name evidence="4" type="ORF">EWM64_g1088</name>
</gene>
<keyword evidence="5" id="KW-1185">Reference proteome</keyword>
<dbReference type="Proteomes" id="UP000298061">
    <property type="component" value="Unassembled WGS sequence"/>
</dbReference>
<evidence type="ECO:0000256" key="3">
    <source>
        <dbReference type="ARBA" id="ARBA00022917"/>
    </source>
</evidence>
<organism evidence="4 5">
    <name type="scientific">Hericium alpestre</name>
    <dbReference type="NCBI Taxonomy" id="135208"/>
    <lineage>
        <taxon>Eukaryota</taxon>
        <taxon>Fungi</taxon>
        <taxon>Dikarya</taxon>
        <taxon>Basidiomycota</taxon>
        <taxon>Agaricomycotina</taxon>
        <taxon>Agaricomycetes</taxon>
        <taxon>Russulales</taxon>
        <taxon>Hericiaceae</taxon>
        <taxon>Hericium</taxon>
    </lineage>
</organism>
<dbReference type="PANTHER" id="PTHR10938:SF0">
    <property type="entry name" value="TRANSLATION INITIATION FACTOR IF-3, MITOCHONDRIAL"/>
    <property type="match status" value="1"/>
</dbReference>
<dbReference type="GO" id="GO:0043022">
    <property type="term" value="F:ribosome binding"/>
    <property type="evidence" value="ECO:0007669"/>
    <property type="project" value="TreeGrafter"/>
</dbReference>
<dbReference type="Gene3D" id="3.30.110.10">
    <property type="entry name" value="Translation initiation factor 3 (IF-3), C-terminal domain"/>
    <property type="match status" value="1"/>
</dbReference>
<evidence type="ECO:0000256" key="2">
    <source>
        <dbReference type="ARBA" id="ARBA00022540"/>
    </source>
</evidence>
<accession>A0A4Z0A9E5</accession>
<evidence type="ECO:0000313" key="5">
    <source>
        <dbReference type="Proteomes" id="UP000298061"/>
    </source>
</evidence>
<reference evidence="4 5" key="1">
    <citation type="submission" date="2019-02" db="EMBL/GenBank/DDBJ databases">
        <title>Genome sequencing of the rare red list fungi Hericium alpestre (H. flagellum).</title>
        <authorList>
            <person name="Buettner E."/>
            <person name="Kellner H."/>
        </authorList>
    </citation>
    <scope>NUCLEOTIDE SEQUENCE [LARGE SCALE GENOMIC DNA]</scope>
    <source>
        <strain evidence="4 5">DSM 108284</strain>
    </source>
</reference>
<dbReference type="OrthoDB" id="21573at2759"/>
<dbReference type="EMBL" id="SFCI01000067">
    <property type="protein sequence ID" value="TFY82921.1"/>
    <property type="molecule type" value="Genomic_DNA"/>
</dbReference>
<proteinExistence type="inferred from homology"/>
<comment type="similarity">
    <text evidence="1">Belongs to the IF-3 family.</text>
</comment>
<protein>
    <recommendedName>
        <fullName evidence="6">Translation initiation factor 3 N-terminal domain-containing protein</fullName>
    </recommendedName>
</protein>
<dbReference type="GO" id="GO:0005739">
    <property type="term" value="C:mitochondrion"/>
    <property type="evidence" value="ECO:0007669"/>
    <property type="project" value="TreeGrafter"/>
</dbReference>
<dbReference type="InterPro" id="IPR036788">
    <property type="entry name" value="T_IF-3_C_sf"/>
</dbReference>
<comment type="caution">
    <text evidence="4">The sequence shown here is derived from an EMBL/GenBank/DDBJ whole genome shotgun (WGS) entry which is preliminary data.</text>
</comment>
<keyword evidence="2" id="KW-0396">Initiation factor</keyword>
<dbReference type="AlphaFoldDB" id="A0A4Z0A9E5"/>
<sequence>MPPYLPSTRIAGFLAASQEKIVKNENIKYKVVRVVDTATNTISNPQPFAPLLESIKEENWNLRHQLAALKRLREDGLRALKKGEELDHLPSETEIEELQAASSTHFIQLVAVPSEKIGKYPLVKIINTKEATQKARESRERHRQSVKKQEEKEIQFTWGVAPRDLEHKLRRAKEYIGKGYRVLLVFAPKPNQRPALSPPEMDTLVNEAVESLADVAREWMPREIKKNIWALRLQDKDRPLSQKLQQALAETEPSSASR</sequence>
<evidence type="ECO:0000256" key="1">
    <source>
        <dbReference type="ARBA" id="ARBA00005439"/>
    </source>
</evidence>
<dbReference type="InterPro" id="IPR001288">
    <property type="entry name" value="Translation_initiation_fac_3"/>
</dbReference>
<dbReference type="SUPFAM" id="SSF55200">
    <property type="entry name" value="Translation initiation factor IF3, C-terminal domain"/>
    <property type="match status" value="1"/>
</dbReference>
<name>A0A4Z0A9E5_9AGAM</name>
<dbReference type="GO" id="GO:0003743">
    <property type="term" value="F:translation initiation factor activity"/>
    <property type="evidence" value="ECO:0007669"/>
    <property type="project" value="UniProtKB-KW"/>
</dbReference>
<dbReference type="GO" id="GO:0070124">
    <property type="term" value="P:mitochondrial translational initiation"/>
    <property type="evidence" value="ECO:0007669"/>
    <property type="project" value="TreeGrafter"/>
</dbReference>
<dbReference type="PANTHER" id="PTHR10938">
    <property type="entry name" value="TRANSLATION INITIATION FACTOR IF-3"/>
    <property type="match status" value="1"/>
</dbReference>
<evidence type="ECO:0008006" key="6">
    <source>
        <dbReference type="Google" id="ProtNLM"/>
    </source>
</evidence>
<keyword evidence="3" id="KW-0648">Protein biosynthesis</keyword>
<dbReference type="STRING" id="135208.A0A4Z0A9E5"/>
<evidence type="ECO:0000313" key="4">
    <source>
        <dbReference type="EMBL" id="TFY82921.1"/>
    </source>
</evidence>